<protein>
    <submittedName>
        <fullName evidence="2">Uncharacterized protein</fullName>
    </submittedName>
</protein>
<evidence type="ECO:0000313" key="3">
    <source>
        <dbReference type="Proteomes" id="UP000237246"/>
    </source>
</evidence>
<keyword evidence="1" id="KW-0472">Membrane</keyword>
<dbReference type="Proteomes" id="UP000237246">
    <property type="component" value="Unassembled WGS sequence"/>
</dbReference>
<name>A0A2P4SNF9_BAMTH</name>
<evidence type="ECO:0000313" key="2">
    <source>
        <dbReference type="EMBL" id="POI25662.1"/>
    </source>
</evidence>
<keyword evidence="3" id="KW-1185">Reference proteome</keyword>
<feature type="transmembrane region" description="Helical" evidence="1">
    <location>
        <begin position="25"/>
        <end position="48"/>
    </location>
</feature>
<dbReference type="EMBL" id="PPHD01032932">
    <property type="protein sequence ID" value="POI25662.1"/>
    <property type="molecule type" value="Genomic_DNA"/>
</dbReference>
<organism evidence="2 3">
    <name type="scientific">Bambusicola thoracicus</name>
    <name type="common">Chinese bamboo-partridge</name>
    <name type="synonym">Perdix thoracica</name>
    <dbReference type="NCBI Taxonomy" id="9083"/>
    <lineage>
        <taxon>Eukaryota</taxon>
        <taxon>Metazoa</taxon>
        <taxon>Chordata</taxon>
        <taxon>Craniata</taxon>
        <taxon>Vertebrata</taxon>
        <taxon>Euteleostomi</taxon>
        <taxon>Archelosauria</taxon>
        <taxon>Archosauria</taxon>
        <taxon>Dinosauria</taxon>
        <taxon>Saurischia</taxon>
        <taxon>Theropoda</taxon>
        <taxon>Coelurosauria</taxon>
        <taxon>Aves</taxon>
        <taxon>Neognathae</taxon>
        <taxon>Galloanserae</taxon>
        <taxon>Galliformes</taxon>
        <taxon>Phasianidae</taxon>
        <taxon>Perdicinae</taxon>
        <taxon>Bambusicola</taxon>
    </lineage>
</organism>
<comment type="caution">
    <text evidence="2">The sequence shown here is derived from an EMBL/GenBank/DDBJ whole genome shotgun (WGS) entry which is preliminary data.</text>
</comment>
<keyword evidence="1" id="KW-0812">Transmembrane</keyword>
<sequence>MCSAVSDPAAALMSDRLPPSTGLRIPFRLIFTVVTFFLIAAAVFRLLFVGVLQLSPFSFWLDYPDHAVSSAFYYLPQEGSCLLLEDHF</sequence>
<proteinExistence type="predicted"/>
<gene>
    <name evidence="2" type="ORF">CIB84_010588</name>
</gene>
<dbReference type="AlphaFoldDB" id="A0A2P4SNF9"/>
<accession>A0A2P4SNF9</accession>
<keyword evidence="1" id="KW-1133">Transmembrane helix</keyword>
<reference evidence="2 3" key="1">
    <citation type="submission" date="2018-01" db="EMBL/GenBank/DDBJ databases">
        <title>Comparison of the Chinese Bamboo Partridge and Red Junglefowl genome sequences highlights the importance of demography in genome evolution.</title>
        <authorList>
            <person name="Tiley G.P."/>
            <person name="Kimball R.T."/>
            <person name="Braun E.L."/>
            <person name="Burleigh J.G."/>
        </authorList>
    </citation>
    <scope>NUCLEOTIDE SEQUENCE [LARGE SCALE GENOMIC DNA]</scope>
    <source>
        <strain evidence="2">RTK389</strain>
        <tissue evidence="2">Blood</tissue>
    </source>
</reference>
<evidence type="ECO:0000256" key="1">
    <source>
        <dbReference type="SAM" id="Phobius"/>
    </source>
</evidence>